<keyword evidence="2" id="KW-0804">Transcription</keyword>
<dbReference type="PANTHER" id="PTHR31636">
    <property type="entry name" value="OSJNBA0084A10.13 PROTEIN-RELATED"/>
    <property type="match status" value="1"/>
</dbReference>
<feature type="region of interest" description="SAW" evidence="3">
    <location>
        <begin position="615"/>
        <end position="692"/>
    </location>
</feature>
<evidence type="ECO:0000256" key="4">
    <source>
        <dbReference type="SAM" id="MobiDB-lite"/>
    </source>
</evidence>
<proteinExistence type="inferred from homology"/>
<protein>
    <recommendedName>
        <fullName evidence="7">Scarecrow-like protein 4</fullName>
    </recommendedName>
</protein>
<sequence length="692" mass="75699">MTSEGRFNQGFAKSFPDISNPEVAEALSLREAAVLATTSKCTHISFLGDSTTTILVASGSAEPHPDVVPLLVDVELILSNFTVSGFEKRVGTRMAYMCTDSGNLMAIAQQVINQKQQQEQQQQQQQLLTINPFSWPPATTSAAAAAHQQTPTSASLSYGLTSGFTDPFQVPAGHEAAEPGFHFPNLDHHSSGFRFSDLCAGPGGEFDSDEWMESLMGGGDSTESSNLQTDCDAWQTSAEFSHLYPSDPFPTRLSINSSPPSDLNRVIFSEPPPTSSWVLPSSAPSPATQATTLQESKPVITKDDVVATAGASTSSPEASPKAKPILKALIDGARLSESDPENAMKSLIRLQESVSQHGDPLERVSFYFSEALYSRVSRQAEKTATIYDTTSEEFTLSYKALNDACPYSKFAHLTANQAILEATEKAKKIHIVDFGIVQGIQWAAFLQALATRPSGKPERIRVSGIPAPALGDSPAASLLATGNRLRDFAKLLDLKFEFEPVLVPVHELTGSSFRVEPDEVLAVNFMLQLYNLLDESNEGVEVALKLAKSLNPCVVTLGEYEVRLNGVGFLHRFKNALKYYTAIFESLEPNLTRDSPERLQVERLLLGRRIAGVVGPEEQKRERMEDKDSWRFLMEGAGFQPLVFSHYSLSQAKILLWNYSNSTMYKLVDSSPPGFLSLAWNDVPLLTVSSWR</sequence>
<reference evidence="5 6" key="1">
    <citation type="journal article" date="2021" name="Comput. Struct. Biotechnol. J.">
        <title>De novo genome assembly of the potent medicinal plant Rehmannia glutinosa using nanopore technology.</title>
        <authorList>
            <person name="Ma L."/>
            <person name="Dong C."/>
            <person name="Song C."/>
            <person name="Wang X."/>
            <person name="Zheng X."/>
            <person name="Niu Y."/>
            <person name="Chen S."/>
            <person name="Feng W."/>
        </authorList>
    </citation>
    <scope>NUCLEOTIDE SEQUENCE [LARGE SCALE GENOMIC DNA]</scope>
    <source>
        <strain evidence="5">DH-2019</strain>
    </source>
</reference>
<feature type="region of interest" description="Disordered" evidence="4">
    <location>
        <begin position="274"/>
        <end position="298"/>
    </location>
</feature>
<evidence type="ECO:0000313" key="5">
    <source>
        <dbReference type="EMBL" id="KAK6150928.1"/>
    </source>
</evidence>
<dbReference type="PROSITE" id="PS50985">
    <property type="entry name" value="GRAS"/>
    <property type="match status" value="1"/>
</dbReference>
<comment type="caution">
    <text evidence="5">The sequence shown here is derived from an EMBL/GenBank/DDBJ whole genome shotgun (WGS) entry which is preliminary data.</text>
</comment>
<evidence type="ECO:0008006" key="7">
    <source>
        <dbReference type="Google" id="ProtNLM"/>
    </source>
</evidence>
<feature type="short sequence motif" description="VHIID" evidence="3">
    <location>
        <begin position="429"/>
        <end position="433"/>
    </location>
</feature>
<keyword evidence="1" id="KW-0805">Transcription regulation</keyword>
<dbReference type="EMBL" id="JABTTQ020000008">
    <property type="protein sequence ID" value="KAK6150928.1"/>
    <property type="molecule type" value="Genomic_DNA"/>
</dbReference>
<evidence type="ECO:0000313" key="6">
    <source>
        <dbReference type="Proteomes" id="UP001318860"/>
    </source>
</evidence>
<accession>A0ABR0WTU9</accession>
<comment type="similarity">
    <text evidence="3">Belongs to the GRAS family.</text>
</comment>
<gene>
    <name evidence="5" type="ORF">DH2020_015860</name>
</gene>
<comment type="caution">
    <text evidence="3">Lacks conserved residue(s) required for the propagation of feature annotation.</text>
</comment>
<keyword evidence="6" id="KW-1185">Reference proteome</keyword>
<feature type="region of interest" description="Leucine repeat II (LRII)" evidence="3">
    <location>
        <begin position="480"/>
        <end position="512"/>
    </location>
</feature>
<evidence type="ECO:0000256" key="2">
    <source>
        <dbReference type="ARBA" id="ARBA00023163"/>
    </source>
</evidence>
<evidence type="ECO:0000256" key="1">
    <source>
        <dbReference type="ARBA" id="ARBA00023015"/>
    </source>
</evidence>
<dbReference type="Proteomes" id="UP001318860">
    <property type="component" value="Unassembled WGS sequence"/>
</dbReference>
<feature type="region of interest" description="PFYRE" evidence="3">
    <location>
        <begin position="521"/>
        <end position="612"/>
    </location>
</feature>
<feature type="short sequence motif" description="LXXLL motif" evidence="3">
    <location>
        <begin position="529"/>
        <end position="533"/>
    </location>
</feature>
<name>A0ABR0WTU9_REHGL</name>
<organism evidence="5 6">
    <name type="scientific">Rehmannia glutinosa</name>
    <name type="common">Chinese foxglove</name>
    <dbReference type="NCBI Taxonomy" id="99300"/>
    <lineage>
        <taxon>Eukaryota</taxon>
        <taxon>Viridiplantae</taxon>
        <taxon>Streptophyta</taxon>
        <taxon>Embryophyta</taxon>
        <taxon>Tracheophyta</taxon>
        <taxon>Spermatophyta</taxon>
        <taxon>Magnoliopsida</taxon>
        <taxon>eudicotyledons</taxon>
        <taxon>Gunneridae</taxon>
        <taxon>Pentapetalae</taxon>
        <taxon>asterids</taxon>
        <taxon>lamiids</taxon>
        <taxon>Lamiales</taxon>
        <taxon>Orobanchaceae</taxon>
        <taxon>Rehmannieae</taxon>
        <taxon>Rehmannia</taxon>
    </lineage>
</organism>
<feature type="compositionally biased region" description="Polar residues" evidence="4">
    <location>
        <begin position="275"/>
        <end position="295"/>
    </location>
</feature>
<dbReference type="InterPro" id="IPR005202">
    <property type="entry name" value="TF_GRAS"/>
</dbReference>
<evidence type="ECO:0000256" key="3">
    <source>
        <dbReference type="PROSITE-ProRule" id="PRU01191"/>
    </source>
</evidence>
<dbReference type="Pfam" id="PF03514">
    <property type="entry name" value="GRAS"/>
    <property type="match status" value="1"/>
</dbReference>